<organism evidence="2 3">
    <name type="scientific">Croceivirga thetidis</name>
    <dbReference type="NCBI Taxonomy" id="2721623"/>
    <lineage>
        <taxon>Bacteria</taxon>
        <taxon>Pseudomonadati</taxon>
        <taxon>Bacteroidota</taxon>
        <taxon>Flavobacteriia</taxon>
        <taxon>Flavobacteriales</taxon>
        <taxon>Flavobacteriaceae</taxon>
        <taxon>Croceivirga</taxon>
    </lineage>
</organism>
<comment type="caution">
    <text evidence="2">The sequence shown here is derived from an EMBL/GenBank/DDBJ whole genome shotgun (WGS) entry which is preliminary data.</text>
</comment>
<proteinExistence type="predicted"/>
<protein>
    <recommendedName>
        <fullName evidence="4">Fibronectin type-III domain-containing protein</fullName>
    </recommendedName>
</protein>
<dbReference type="EMBL" id="JAAWWL010000001">
    <property type="protein sequence ID" value="NKI30808.1"/>
    <property type="molecule type" value="Genomic_DNA"/>
</dbReference>
<sequence length="237" mass="25754">MKKFLNIKIRLLMFSALIFLVSCEEEMASEEPVEPPIQNETPPAKAVGTLPVNGEPCSDYEEVSGDDSKVSVLFNWNSAQFADSYVLNVLEGSSQVFTGSFTTLNANVELDRGKTFSWSVTSVNEDGQTNGDSNSFTTPGTPIGNFAPYTAEIVVTFDEGTSEMTVTWVGSDEDGDELTFDVEVFEEGQSVFDSVDLTSTSIGPIGYMLDTDYTVEVISRDGFGNFSVARLEVTSPD</sequence>
<keyword evidence="3" id="KW-1185">Reference proteome</keyword>
<evidence type="ECO:0000313" key="2">
    <source>
        <dbReference type="EMBL" id="NKI30808.1"/>
    </source>
</evidence>
<dbReference type="PROSITE" id="PS51257">
    <property type="entry name" value="PROKAR_LIPOPROTEIN"/>
    <property type="match status" value="1"/>
</dbReference>
<keyword evidence="1" id="KW-0732">Signal</keyword>
<dbReference type="Proteomes" id="UP000718451">
    <property type="component" value="Unassembled WGS sequence"/>
</dbReference>
<gene>
    <name evidence="2" type="ORF">HCU67_02555</name>
</gene>
<dbReference type="RefSeq" id="WP_168551037.1">
    <property type="nucleotide sequence ID" value="NZ_JAAWWL010000001.1"/>
</dbReference>
<feature type="chain" id="PRO_5046089633" description="Fibronectin type-III domain-containing protein" evidence="1">
    <location>
        <begin position="25"/>
        <end position="237"/>
    </location>
</feature>
<name>A0ABX1GLQ5_9FLAO</name>
<evidence type="ECO:0000313" key="3">
    <source>
        <dbReference type="Proteomes" id="UP000718451"/>
    </source>
</evidence>
<accession>A0ABX1GLQ5</accession>
<evidence type="ECO:0000256" key="1">
    <source>
        <dbReference type="SAM" id="SignalP"/>
    </source>
</evidence>
<evidence type="ECO:0008006" key="4">
    <source>
        <dbReference type="Google" id="ProtNLM"/>
    </source>
</evidence>
<reference evidence="2 3" key="1">
    <citation type="submission" date="2020-04" db="EMBL/GenBank/DDBJ databases">
        <authorList>
            <person name="Yoon J."/>
        </authorList>
    </citation>
    <scope>NUCLEOTIDE SEQUENCE [LARGE SCALE GENOMIC DNA]</scope>
    <source>
        <strain evidence="2 3">DJ-13</strain>
    </source>
</reference>
<feature type="signal peptide" evidence="1">
    <location>
        <begin position="1"/>
        <end position="24"/>
    </location>
</feature>